<evidence type="ECO:0000313" key="4">
    <source>
        <dbReference type="Proteomes" id="UP000800200"/>
    </source>
</evidence>
<feature type="transmembrane region" description="Helical" evidence="2">
    <location>
        <begin position="44"/>
        <end position="63"/>
    </location>
</feature>
<evidence type="ECO:0000256" key="2">
    <source>
        <dbReference type="SAM" id="Phobius"/>
    </source>
</evidence>
<keyword evidence="2" id="KW-0472">Membrane</keyword>
<reference evidence="3" key="1">
    <citation type="journal article" date="2020" name="Stud. Mycol.">
        <title>101 Dothideomycetes genomes: a test case for predicting lifestyles and emergence of pathogens.</title>
        <authorList>
            <person name="Haridas S."/>
            <person name="Albert R."/>
            <person name="Binder M."/>
            <person name="Bloem J."/>
            <person name="Labutti K."/>
            <person name="Salamov A."/>
            <person name="Andreopoulos B."/>
            <person name="Baker S."/>
            <person name="Barry K."/>
            <person name="Bills G."/>
            <person name="Bluhm B."/>
            <person name="Cannon C."/>
            <person name="Castanera R."/>
            <person name="Culley D."/>
            <person name="Daum C."/>
            <person name="Ezra D."/>
            <person name="Gonzalez J."/>
            <person name="Henrissat B."/>
            <person name="Kuo A."/>
            <person name="Liang C."/>
            <person name="Lipzen A."/>
            <person name="Lutzoni F."/>
            <person name="Magnuson J."/>
            <person name="Mondo S."/>
            <person name="Nolan M."/>
            <person name="Ohm R."/>
            <person name="Pangilinan J."/>
            <person name="Park H.-J."/>
            <person name="Ramirez L."/>
            <person name="Alfaro M."/>
            <person name="Sun H."/>
            <person name="Tritt A."/>
            <person name="Yoshinaga Y."/>
            <person name="Zwiers L.-H."/>
            <person name="Turgeon B."/>
            <person name="Goodwin S."/>
            <person name="Spatafora J."/>
            <person name="Crous P."/>
            <person name="Grigoriev I."/>
        </authorList>
    </citation>
    <scope>NUCLEOTIDE SEQUENCE</scope>
    <source>
        <strain evidence="3">CBS 207.26</strain>
    </source>
</reference>
<dbReference type="EMBL" id="ML994617">
    <property type="protein sequence ID" value="KAF2191058.1"/>
    <property type="molecule type" value="Genomic_DNA"/>
</dbReference>
<accession>A0A6A6EJY2</accession>
<dbReference type="OrthoDB" id="3795589at2759"/>
<keyword evidence="2" id="KW-0812">Transmembrane</keyword>
<feature type="compositionally biased region" description="Basic and acidic residues" evidence="1">
    <location>
        <begin position="117"/>
        <end position="143"/>
    </location>
</feature>
<keyword evidence="4" id="KW-1185">Reference proteome</keyword>
<gene>
    <name evidence="3" type="ORF">K469DRAFT_720031</name>
</gene>
<dbReference type="AlphaFoldDB" id="A0A6A6EJY2"/>
<name>A0A6A6EJY2_9PEZI</name>
<keyword evidence="2" id="KW-1133">Transmembrane helix</keyword>
<protein>
    <submittedName>
        <fullName evidence="3">Uncharacterized protein</fullName>
    </submittedName>
</protein>
<evidence type="ECO:0000256" key="1">
    <source>
        <dbReference type="SAM" id="MobiDB-lite"/>
    </source>
</evidence>
<sequence length="170" mass="19126">MTDTVALPPNSNGKTIGLLLLSLVCAPLAIYLDGATNFTILINLRLWMALFPFSVVHAWVYILRSEERRQMSRPARYRLRIRNPEGIPPHAQATAASRTDMKSTKTPTTIMPPPPKPSDDPFKDPQNEKTATEGQHPRKDSNRPKSTTNTWAPSSTPFWGPYKDQIMDEI</sequence>
<proteinExistence type="predicted"/>
<dbReference type="Proteomes" id="UP000800200">
    <property type="component" value="Unassembled WGS sequence"/>
</dbReference>
<feature type="region of interest" description="Disordered" evidence="1">
    <location>
        <begin position="80"/>
        <end position="170"/>
    </location>
</feature>
<feature type="compositionally biased region" description="Polar residues" evidence="1">
    <location>
        <begin position="144"/>
        <end position="157"/>
    </location>
</feature>
<organism evidence="3 4">
    <name type="scientific">Zopfia rhizophila CBS 207.26</name>
    <dbReference type="NCBI Taxonomy" id="1314779"/>
    <lineage>
        <taxon>Eukaryota</taxon>
        <taxon>Fungi</taxon>
        <taxon>Dikarya</taxon>
        <taxon>Ascomycota</taxon>
        <taxon>Pezizomycotina</taxon>
        <taxon>Dothideomycetes</taxon>
        <taxon>Dothideomycetes incertae sedis</taxon>
        <taxon>Zopfiaceae</taxon>
        <taxon>Zopfia</taxon>
    </lineage>
</organism>
<evidence type="ECO:0000313" key="3">
    <source>
        <dbReference type="EMBL" id="KAF2191058.1"/>
    </source>
</evidence>
<feature type="transmembrane region" description="Helical" evidence="2">
    <location>
        <begin position="12"/>
        <end position="32"/>
    </location>
</feature>